<dbReference type="SUPFAM" id="SSF52172">
    <property type="entry name" value="CheY-like"/>
    <property type="match status" value="1"/>
</dbReference>
<evidence type="ECO:0000259" key="2">
    <source>
        <dbReference type="PROSITE" id="PS50110"/>
    </source>
</evidence>
<dbReference type="InterPro" id="IPR002545">
    <property type="entry name" value="CheW-lke_dom"/>
</dbReference>
<evidence type="ECO:0000259" key="3">
    <source>
        <dbReference type="PROSITE" id="PS50851"/>
    </source>
</evidence>
<feature type="domain" description="CheW-like" evidence="3">
    <location>
        <begin position="19"/>
        <end position="158"/>
    </location>
</feature>
<protein>
    <submittedName>
        <fullName evidence="4">Chemotaxis protein CheV</fullName>
        <ecNumber evidence="4">2.7.3.-</ecNumber>
    </submittedName>
</protein>
<dbReference type="Pfam" id="PF00072">
    <property type="entry name" value="Response_reg"/>
    <property type="match status" value="1"/>
</dbReference>
<evidence type="ECO:0000256" key="1">
    <source>
        <dbReference type="PROSITE-ProRule" id="PRU00169"/>
    </source>
</evidence>
<dbReference type="Proteomes" id="UP001152658">
    <property type="component" value="Unassembled WGS sequence"/>
</dbReference>
<dbReference type="InterPro" id="IPR024181">
    <property type="entry name" value="Chemotax_regulator_CheV"/>
</dbReference>
<dbReference type="Pfam" id="PF01584">
    <property type="entry name" value="CheW"/>
    <property type="match status" value="1"/>
</dbReference>
<dbReference type="SMART" id="SM00448">
    <property type="entry name" value="REC"/>
    <property type="match status" value="1"/>
</dbReference>
<dbReference type="GO" id="GO:0016740">
    <property type="term" value="F:transferase activity"/>
    <property type="evidence" value="ECO:0007669"/>
    <property type="project" value="UniProtKB-KW"/>
</dbReference>
<dbReference type="EC" id="2.7.3.-" evidence="4"/>
<keyword evidence="5" id="KW-1185">Reference proteome</keyword>
<dbReference type="SUPFAM" id="SSF50341">
    <property type="entry name" value="CheW-like"/>
    <property type="match status" value="1"/>
</dbReference>
<evidence type="ECO:0000313" key="5">
    <source>
        <dbReference type="Proteomes" id="UP001152658"/>
    </source>
</evidence>
<accession>A0ABM9FN77</accession>
<dbReference type="PIRSF" id="PIRSF002867">
    <property type="entry name" value="CheV"/>
    <property type="match status" value="1"/>
</dbReference>
<dbReference type="Gene3D" id="2.30.30.40">
    <property type="entry name" value="SH3 Domains"/>
    <property type="match status" value="1"/>
</dbReference>
<dbReference type="Gene3D" id="3.40.50.2300">
    <property type="match status" value="1"/>
</dbReference>
<dbReference type="CDD" id="cd19924">
    <property type="entry name" value="REC_CheV-like"/>
    <property type="match status" value="1"/>
</dbReference>
<sequence>MTGILDSVNQRTQLVGQNRLELLTFRLMGRQRYGINVFKVKEVLQCPKLTLMPNLHRLVKGIAHIRGQTVSVIDLSLAVGGRPTTDLDKCFVVIAEFNRTIQAFLVSSVDRIVNMHWEAILPPPDGSGRANYLTAVTNIDNELVEILDVEKILAEISPVDETMDSSIGESIAQAEAEKEIVRRILIADDSTVARKQVQRAIESIGFEVISVKDGKEAYEKLIEMAAEGPIYDQISLIISDIEMPEMDGYTLTAEIRRNSDLKDLYVILHSSLSGVFNQAMVERVGANSFIAKFNPDELGNAVKAALVN</sequence>
<dbReference type="PANTHER" id="PTHR47233">
    <property type="entry name" value="CHEMOTAXIS PROTEIN CHEV"/>
    <property type="match status" value="1"/>
</dbReference>
<dbReference type="InterPro" id="IPR001789">
    <property type="entry name" value="Sig_transdc_resp-reg_receiver"/>
</dbReference>
<dbReference type="PROSITE" id="PS50110">
    <property type="entry name" value="RESPONSE_REGULATORY"/>
    <property type="match status" value="1"/>
</dbReference>
<name>A0ABM9FN77_9VIBR</name>
<dbReference type="GeneID" id="79916761"/>
<dbReference type="PROSITE" id="PS50851">
    <property type="entry name" value="CHEW"/>
    <property type="match status" value="1"/>
</dbReference>
<keyword evidence="1" id="KW-0597">Phosphoprotein</keyword>
<reference evidence="4" key="1">
    <citation type="submission" date="2022-06" db="EMBL/GenBank/DDBJ databases">
        <authorList>
            <person name="Goudenege D."/>
            <person name="Le Roux F."/>
        </authorList>
    </citation>
    <scope>NUCLEOTIDE SEQUENCE</scope>
    <source>
        <strain evidence="4">12-063</strain>
    </source>
</reference>
<dbReference type="SMART" id="SM00260">
    <property type="entry name" value="CheW"/>
    <property type="match status" value="1"/>
</dbReference>
<keyword evidence="4" id="KW-0808">Transferase</keyword>
<comment type="caution">
    <text evidence="4">The sequence shown here is derived from an EMBL/GenBank/DDBJ whole genome shotgun (WGS) entry which is preliminary data.</text>
</comment>
<dbReference type="EMBL" id="CALYLK010000131">
    <property type="protein sequence ID" value="CAH8218116.1"/>
    <property type="molecule type" value="Genomic_DNA"/>
</dbReference>
<dbReference type="InterPro" id="IPR011006">
    <property type="entry name" value="CheY-like_superfamily"/>
</dbReference>
<evidence type="ECO:0000313" key="4">
    <source>
        <dbReference type="EMBL" id="CAH8218116.1"/>
    </source>
</evidence>
<organism evidence="4 5">
    <name type="scientific">Vibrio aestuarianus</name>
    <dbReference type="NCBI Taxonomy" id="28171"/>
    <lineage>
        <taxon>Bacteria</taxon>
        <taxon>Pseudomonadati</taxon>
        <taxon>Pseudomonadota</taxon>
        <taxon>Gammaproteobacteria</taxon>
        <taxon>Vibrionales</taxon>
        <taxon>Vibrionaceae</taxon>
        <taxon>Vibrio</taxon>
    </lineage>
</organism>
<gene>
    <name evidence="4" type="ORF">VAE063_900324</name>
</gene>
<dbReference type="InterPro" id="IPR036061">
    <property type="entry name" value="CheW-like_dom_sf"/>
</dbReference>
<dbReference type="PANTHER" id="PTHR47233:SF3">
    <property type="entry name" value="CHEMOTAXIS PROTEIN CHEV"/>
    <property type="match status" value="1"/>
</dbReference>
<dbReference type="Gene3D" id="2.40.50.180">
    <property type="entry name" value="CheA-289, Domain 4"/>
    <property type="match status" value="1"/>
</dbReference>
<feature type="domain" description="Response regulatory" evidence="2">
    <location>
        <begin position="183"/>
        <end position="307"/>
    </location>
</feature>
<proteinExistence type="predicted"/>
<dbReference type="RefSeq" id="WP_168521380.1">
    <property type="nucleotide sequence ID" value="NZ_CALYLA010000016.1"/>
</dbReference>
<feature type="modified residue" description="4-aspartylphosphate" evidence="1">
    <location>
        <position position="240"/>
    </location>
</feature>